<dbReference type="EMBL" id="CP002584">
    <property type="protein sequence ID" value="ADZ78582.1"/>
    <property type="molecule type" value="Genomic_DNA"/>
</dbReference>
<dbReference type="CDD" id="cd00761">
    <property type="entry name" value="Glyco_tranf_GTA_type"/>
    <property type="match status" value="1"/>
</dbReference>
<dbReference type="HOGENOM" id="CLU_936594_0_0_10"/>
<organism evidence="2">
    <name type="scientific">Sphingobacterium sp. (strain 21)</name>
    <dbReference type="NCBI Taxonomy" id="743722"/>
    <lineage>
        <taxon>Bacteria</taxon>
        <taxon>Pseudomonadati</taxon>
        <taxon>Bacteroidota</taxon>
        <taxon>Sphingobacteriia</taxon>
        <taxon>Sphingobacteriales</taxon>
        <taxon>Sphingobacteriaceae</taxon>
        <taxon>Sphingobacterium</taxon>
    </lineage>
</organism>
<dbReference type="Pfam" id="PF00535">
    <property type="entry name" value="Glycos_transf_2"/>
    <property type="match status" value="1"/>
</dbReference>
<evidence type="ECO:0000313" key="2">
    <source>
        <dbReference type="EMBL" id="ADZ78582.1"/>
    </source>
</evidence>
<keyword evidence="2" id="KW-0808">Transferase</keyword>
<dbReference type="STRING" id="743722.Sph21_2022"/>
<proteinExistence type="predicted"/>
<dbReference type="OrthoDB" id="927791at2"/>
<dbReference type="InterPro" id="IPR001173">
    <property type="entry name" value="Glyco_trans_2-like"/>
</dbReference>
<gene>
    <name evidence="2" type="ordered locus">Sph21_2022</name>
</gene>
<evidence type="ECO:0000259" key="1">
    <source>
        <dbReference type="Pfam" id="PF00535"/>
    </source>
</evidence>
<dbReference type="eggNOG" id="COG0463">
    <property type="taxonomic scope" value="Bacteria"/>
</dbReference>
<sequence>MISVIIPCYNCERFLERAIESVMRQGYSDWEMILVNNNSVDNTQDVIDRYVEKYTNKIVSLFEERKGACYARNTGLREAKGTWVQFLDADDELLGGKWERQIQLASAGINVVIGAFTRVYVALDKEEDFFTPTGTNIWKAILRSNAGITSANLYKRQALIEVDGWDVNLTSSQEYDLLFRLLKSGAGIVYDTKLGARIYEESGSVSRPRTKDGMERIIANYVNLRVKIASYLHEKNLWDEELKNVYAASLYEMMINQKGANIQRVHAVMHQLGLKTSGSPQLFQRAKYYVKKLVRKQ</sequence>
<name>F4CB15_SPHS2</name>
<dbReference type="InterPro" id="IPR050834">
    <property type="entry name" value="Glycosyltransf_2"/>
</dbReference>
<dbReference type="GO" id="GO:0016740">
    <property type="term" value="F:transferase activity"/>
    <property type="evidence" value="ECO:0007669"/>
    <property type="project" value="UniProtKB-KW"/>
</dbReference>
<dbReference type="SUPFAM" id="SSF53448">
    <property type="entry name" value="Nucleotide-diphospho-sugar transferases"/>
    <property type="match status" value="1"/>
</dbReference>
<dbReference type="InterPro" id="IPR029044">
    <property type="entry name" value="Nucleotide-diphossugar_trans"/>
</dbReference>
<reference evidence="2" key="1">
    <citation type="submission" date="2011-03" db="EMBL/GenBank/DDBJ databases">
        <title>Complete sequence of Sphingobacterium sp. 21.</title>
        <authorList>
            <consortium name="US DOE Joint Genome Institute"/>
            <person name="Lucas S."/>
            <person name="Copeland A."/>
            <person name="Lapidus A."/>
            <person name="Cheng J.-F."/>
            <person name="Goodwin L."/>
            <person name="Pitluck S."/>
            <person name="Davenport K."/>
            <person name="Detter J.C."/>
            <person name="Han C."/>
            <person name="Tapia R."/>
            <person name="Land M."/>
            <person name="Hauser L."/>
            <person name="Kyrpides N."/>
            <person name="Ivanova N."/>
            <person name="Ovchinnikova G."/>
            <person name="Pagani I."/>
            <person name="Siebers A.K."/>
            <person name="Allgaier M."/>
            <person name="Thelen M.P."/>
            <person name="Hugenholtz P."/>
            <person name="Woyke T."/>
        </authorList>
    </citation>
    <scope>NUCLEOTIDE SEQUENCE</scope>
    <source>
        <strain evidence="2">21</strain>
    </source>
</reference>
<dbReference type="Gene3D" id="3.90.550.10">
    <property type="entry name" value="Spore Coat Polysaccharide Biosynthesis Protein SpsA, Chain A"/>
    <property type="match status" value="1"/>
</dbReference>
<dbReference type="PATRIC" id="fig|743722.3.peg.2158"/>
<accession>F4CB15</accession>
<feature type="domain" description="Glycosyltransferase 2-like" evidence="1">
    <location>
        <begin position="3"/>
        <end position="123"/>
    </location>
</feature>
<dbReference type="PANTHER" id="PTHR43685">
    <property type="entry name" value="GLYCOSYLTRANSFERASE"/>
    <property type="match status" value="1"/>
</dbReference>
<protein>
    <submittedName>
        <fullName evidence="2">Glycosyl transferase family 2</fullName>
    </submittedName>
</protein>
<dbReference type="AlphaFoldDB" id="F4CB15"/>
<dbReference type="KEGG" id="shg:Sph21_2022"/>
<dbReference type="PANTHER" id="PTHR43685:SF11">
    <property type="entry name" value="GLYCOSYLTRANSFERASE TAGX-RELATED"/>
    <property type="match status" value="1"/>
</dbReference>